<feature type="region of interest" description="Disordered" evidence="1">
    <location>
        <begin position="114"/>
        <end position="145"/>
    </location>
</feature>
<evidence type="ECO:0000256" key="2">
    <source>
        <dbReference type="SAM" id="SignalP"/>
    </source>
</evidence>
<accession>A0AAN6P5R9</accession>
<evidence type="ECO:0000313" key="4">
    <source>
        <dbReference type="Proteomes" id="UP001303115"/>
    </source>
</evidence>
<keyword evidence="4" id="KW-1185">Reference proteome</keyword>
<evidence type="ECO:0000256" key="1">
    <source>
        <dbReference type="SAM" id="MobiDB-lite"/>
    </source>
</evidence>
<dbReference type="EMBL" id="MU854627">
    <property type="protein sequence ID" value="KAK4032284.1"/>
    <property type="molecule type" value="Genomic_DNA"/>
</dbReference>
<organism evidence="3 4">
    <name type="scientific">Parachaetomium inaequale</name>
    <dbReference type="NCBI Taxonomy" id="2588326"/>
    <lineage>
        <taxon>Eukaryota</taxon>
        <taxon>Fungi</taxon>
        <taxon>Dikarya</taxon>
        <taxon>Ascomycota</taxon>
        <taxon>Pezizomycotina</taxon>
        <taxon>Sordariomycetes</taxon>
        <taxon>Sordariomycetidae</taxon>
        <taxon>Sordariales</taxon>
        <taxon>Chaetomiaceae</taxon>
        <taxon>Parachaetomium</taxon>
    </lineage>
</organism>
<feature type="compositionally biased region" description="Low complexity" evidence="1">
    <location>
        <begin position="121"/>
        <end position="139"/>
    </location>
</feature>
<name>A0AAN6P5R9_9PEZI</name>
<evidence type="ECO:0008006" key="5">
    <source>
        <dbReference type="Google" id="ProtNLM"/>
    </source>
</evidence>
<protein>
    <recommendedName>
        <fullName evidence="5">Infection structure specific protein</fullName>
    </recommendedName>
</protein>
<proteinExistence type="predicted"/>
<evidence type="ECO:0000313" key="3">
    <source>
        <dbReference type="EMBL" id="KAK4032284.1"/>
    </source>
</evidence>
<feature type="chain" id="PRO_5042934883" description="Infection structure specific protein" evidence="2">
    <location>
        <begin position="17"/>
        <end position="167"/>
    </location>
</feature>
<keyword evidence="2" id="KW-0732">Signal</keyword>
<gene>
    <name evidence="3" type="ORF">C8A01DRAFT_20623</name>
</gene>
<dbReference type="AlphaFoldDB" id="A0AAN6P5R9"/>
<comment type="caution">
    <text evidence="3">The sequence shown here is derived from an EMBL/GenBank/DDBJ whole genome shotgun (WGS) entry which is preliminary data.</text>
</comment>
<feature type="signal peptide" evidence="2">
    <location>
        <begin position="1"/>
        <end position="16"/>
    </location>
</feature>
<dbReference type="Proteomes" id="UP001303115">
    <property type="component" value="Unassembled WGS sequence"/>
</dbReference>
<sequence length="167" mass="16393">MLSQTLLLTLAGVAAASILPGHLEARQGEDTTACMAAISSAFAGAPTQPAAIVSYFATQTETDACKITVPSSLEGVYASYTSAAASFFAERGAAITAAVSKCPSLADATEGLNAPTCTDTSSSGSGSNNNNNNNNSGSGKPNAGHRETGFAGAAIAAAGFLAIVAAL</sequence>
<reference evidence="4" key="1">
    <citation type="journal article" date="2023" name="Mol. Phylogenet. Evol.">
        <title>Genome-scale phylogeny and comparative genomics of the fungal order Sordariales.</title>
        <authorList>
            <person name="Hensen N."/>
            <person name="Bonometti L."/>
            <person name="Westerberg I."/>
            <person name="Brannstrom I.O."/>
            <person name="Guillou S."/>
            <person name="Cros-Aarteil S."/>
            <person name="Calhoun S."/>
            <person name="Haridas S."/>
            <person name="Kuo A."/>
            <person name="Mondo S."/>
            <person name="Pangilinan J."/>
            <person name="Riley R."/>
            <person name="LaButti K."/>
            <person name="Andreopoulos B."/>
            <person name="Lipzen A."/>
            <person name="Chen C."/>
            <person name="Yan M."/>
            <person name="Daum C."/>
            <person name="Ng V."/>
            <person name="Clum A."/>
            <person name="Steindorff A."/>
            <person name="Ohm R.A."/>
            <person name="Martin F."/>
            <person name="Silar P."/>
            <person name="Natvig D.O."/>
            <person name="Lalanne C."/>
            <person name="Gautier V."/>
            <person name="Ament-Velasquez S.L."/>
            <person name="Kruys A."/>
            <person name="Hutchinson M.I."/>
            <person name="Powell A.J."/>
            <person name="Barry K."/>
            <person name="Miller A.N."/>
            <person name="Grigoriev I.V."/>
            <person name="Debuchy R."/>
            <person name="Gladieux P."/>
            <person name="Hiltunen Thoren M."/>
            <person name="Johannesson H."/>
        </authorList>
    </citation>
    <scope>NUCLEOTIDE SEQUENCE [LARGE SCALE GENOMIC DNA]</scope>
    <source>
        <strain evidence="4">CBS 284.82</strain>
    </source>
</reference>